<evidence type="ECO:0000313" key="8">
    <source>
        <dbReference type="EMBL" id="RUP18600.1"/>
    </source>
</evidence>
<keyword evidence="3 5" id="KW-0863">Zinc-finger</keyword>
<feature type="compositionally biased region" description="Acidic residues" evidence="6">
    <location>
        <begin position="388"/>
        <end position="399"/>
    </location>
</feature>
<evidence type="ECO:0000256" key="3">
    <source>
        <dbReference type="ARBA" id="ARBA00022771"/>
    </source>
</evidence>
<keyword evidence="4" id="KW-0862">Zinc</keyword>
<feature type="domain" description="C2H2-type" evidence="7">
    <location>
        <begin position="559"/>
        <end position="583"/>
    </location>
</feature>
<proteinExistence type="predicted"/>
<evidence type="ECO:0000256" key="5">
    <source>
        <dbReference type="PROSITE-ProRule" id="PRU00042"/>
    </source>
</evidence>
<dbReference type="InterPro" id="IPR013087">
    <property type="entry name" value="Znf_C2H2_type"/>
</dbReference>
<dbReference type="PROSITE" id="PS50157">
    <property type="entry name" value="ZINC_FINGER_C2H2_2"/>
    <property type="match status" value="3"/>
</dbReference>
<dbReference type="AlphaFoldDB" id="A0A433BA05"/>
<dbReference type="PROSITE" id="PS00028">
    <property type="entry name" value="ZINC_FINGER_C2H2_1"/>
    <property type="match status" value="2"/>
</dbReference>
<gene>
    <name evidence="8" type="ORF">BC936DRAFT_139369</name>
</gene>
<name>A0A433BA05_9FUNG</name>
<evidence type="ECO:0000313" key="9">
    <source>
        <dbReference type="Proteomes" id="UP000268093"/>
    </source>
</evidence>
<dbReference type="EMBL" id="RBNI01014828">
    <property type="protein sequence ID" value="RUP18600.1"/>
    <property type="molecule type" value="Genomic_DNA"/>
</dbReference>
<dbReference type="OrthoDB" id="8922241at2759"/>
<protein>
    <recommendedName>
        <fullName evidence="7">C2H2-type domain-containing protein</fullName>
    </recommendedName>
</protein>
<dbReference type="InterPro" id="IPR036236">
    <property type="entry name" value="Znf_C2H2_sf"/>
</dbReference>
<feature type="region of interest" description="Disordered" evidence="6">
    <location>
        <begin position="386"/>
        <end position="485"/>
    </location>
</feature>
<dbReference type="SUPFAM" id="SSF57667">
    <property type="entry name" value="beta-beta-alpha zinc fingers"/>
    <property type="match status" value="2"/>
</dbReference>
<keyword evidence="2" id="KW-0677">Repeat</keyword>
<evidence type="ECO:0000259" key="7">
    <source>
        <dbReference type="PROSITE" id="PS50157"/>
    </source>
</evidence>
<feature type="compositionally biased region" description="Low complexity" evidence="6">
    <location>
        <begin position="403"/>
        <end position="446"/>
    </location>
</feature>
<dbReference type="PANTHER" id="PTHR23226">
    <property type="entry name" value="ZINC FINGER AND SCAN DOMAIN-CONTAINING"/>
    <property type="match status" value="1"/>
</dbReference>
<dbReference type="FunFam" id="3.30.160.60:FF:000100">
    <property type="entry name" value="Zinc finger 45-like"/>
    <property type="match status" value="1"/>
</dbReference>
<dbReference type="SMART" id="SM00355">
    <property type="entry name" value="ZnF_C2H2"/>
    <property type="match status" value="3"/>
</dbReference>
<comment type="caution">
    <text evidence="8">The sequence shown here is derived from an EMBL/GenBank/DDBJ whole genome shotgun (WGS) entry which is preliminary data.</text>
</comment>
<feature type="domain" description="C2H2-type" evidence="7">
    <location>
        <begin position="523"/>
        <end position="558"/>
    </location>
</feature>
<keyword evidence="1" id="KW-0479">Metal-binding</keyword>
<dbReference type="Pfam" id="PF00096">
    <property type="entry name" value="zf-C2H2"/>
    <property type="match status" value="1"/>
</dbReference>
<dbReference type="GO" id="GO:0008270">
    <property type="term" value="F:zinc ion binding"/>
    <property type="evidence" value="ECO:0007669"/>
    <property type="project" value="UniProtKB-KW"/>
</dbReference>
<keyword evidence="9" id="KW-1185">Reference proteome</keyword>
<reference evidence="8 9" key="1">
    <citation type="journal article" date="2018" name="New Phytol.">
        <title>Phylogenomics of Endogonaceae and evolution of mycorrhizas within Mucoromycota.</title>
        <authorList>
            <person name="Chang Y."/>
            <person name="Desiro A."/>
            <person name="Na H."/>
            <person name="Sandor L."/>
            <person name="Lipzen A."/>
            <person name="Clum A."/>
            <person name="Barry K."/>
            <person name="Grigoriev I.V."/>
            <person name="Martin F.M."/>
            <person name="Stajich J.E."/>
            <person name="Smith M.E."/>
            <person name="Bonito G."/>
            <person name="Spatafora J.W."/>
        </authorList>
    </citation>
    <scope>NUCLEOTIDE SEQUENCE [LARGE SCALE GENOMIC DNA]</scope>
    <source>
        <strain evidence="8 9">GMNB39</strain>
    </source>
</reference>
<dbReference type="Gene3D" id="3.30.160.60">
    <property type="entry name" value="Classic Zinc Finger"/>
    <property type="match status" value="2"/>
</dbReference>
<sequence>MITTAPLHGPIAGYFSPSPKESSRAVPRFILYDTCADKSDCQRRFANIEQGALSLEDESSGEGEWSNHAVSTNEPDLHRQLRQLRRLTQSLHQLHSPLYPNSKKPVITMANSHLWNIRYSNLQDLSFPSFADDGQNRSFFSGQSESPNVAMYGESVVQFPPTPQETPKDSFLRSPSLPVEDEVSALFSEPLFASDEVSLASPRTVPAAVLCQDDESANCVNDGMLSYLDLSADFDDASPSGVDDFILTDPYVVQRDLHHHDGDVNTDVNTEAGVVLNMDSVGSELPSNLLHTVFEGLFGQLGAVSTIAVPEGMLVDGVLWKWGDLWTLAPCVWNSEGEPIIHNMDDLVFMANALSSNKLDQNVATIQLQALDASPAHSALSSFYNLDTGDETESEDENEKESQSQSPRSSSSSSSSSSSFSSSLAASSPATSSPASSSSCGPLSSPDVKSDYLPSDIDMSDSEDPFGSPSSEHRGSHGRAPSAFELGLPNANKRYQCEECGNWFKHMHNLRLHRKSHTQSDSVRCQFIDPSTRRQCDATFTRTYDLTRHAQIHQGRKSFPCEKCGKVFTRRDALQRHLRNKGH</sequence>
<evidence type="ECO:0000256" key="2">
    <source>
        <dbReference type="ARBA" id="ARBA00022737"/>
    </source>
</evidence>
<accession>A0A433BA05</accession>
<evidence type="ECO:0000256" key="4">
    <source>
        <dbReference type="ARBA" id="ARBA00022833"/>
    </source>
</evidence>
<evidence type="ECO:0000256" key="6">
    <source>
        <dbReference type="SAM" id="MobiDB-lite"/>
    </source>
</evidence>
<evidence type="ECO:0000256" key="1">
    <source>
        <dbReference type="ARBA" id="ARBA00022723"/>
    </source>
</evidence>
<dbReference type="Proteomes" id="UP000268093">
    <property type="component" value="Unassembled WGS sequence"/>
</dbReference>
<feature type="domain" description="C2H2-type" evidence="7">
    <location>
        <begin position="495"/>
        <end position="522"/>
    </location>
</feature>
<organism evidence="8 9">
    <name type="scientific">Jimgerdemannia flammicorona</name>
    <dbReference type="NCBI Taxonomy" id="994334"/>
    <lineage>
        <taxon>Eukaryota</taxon>
        <taxon>Fungi</taxon>
        <taxon>Fungi incertae sedis</taxon>
        <taxon>Mucoromycota</taxon>
        <taxon>Mucoromycotina</taxon>
        <taxon>Endogonomycetes</taxon>
        <taxon>Endogonales</taxon>
        <taxon>Endogonaceae</taxon>
        <taxon>Jimgerdemannia</taxon>
    </lineage>
</organism>